<organism evidence="1 2">
    <name type="scientific">Enterobacteria phage JenP2</name>
    <dbReference type="NCBI Taxonomy" id="1610838"/>
    <lineage>
        <taxon>Viruses</taxon>
        <taxon>Duplodnaviria</taxon>
        <taxon>Heunggongvirae</taxon>
        <taxon>Uroviricota</taxon>
        <taxon>Caudoviricetes</taxon>
        <taxon>Queuovirinae</taxon>
        <taxon>Nonagvirus</taxon>
        <taxon>Nonagvirus JenP2</taxon>
    </lineage>
</organism>
<dbReference type="EMBL" id="KP719133">
    <property type="protein sequence ID" value="AKA60963.1"/>
    <property type="molecule type" value="Genomic_DNA"/>
</dbReference>
<name>A0A0E3JPV2_9CAUD</name>
<sequence>MTIASEFIAMAHEMLNDQEIGFDGTLIVKVKEEGSESKPWAPTFKEQEIPLRLFYDEQSKTNVNGSIILQGEKVFIAYEPDGISLEDCIGFKFIDHKGRSFVVNAVEPIGAGGTTIISYVKVGS</sequence>
<accession>A0A0E3JPV2</accession>
<keyword evidence="2" id="KW-1185">Reference proteome</keyword>
<dbReference type="RefSeq" id="YP_009216948.1">
    <property type="nucleotide sequence ID" value="NC_028997.1"/>
</dbReference>
<dbReference type="GeneID" id="26643447"/>
<evidence type="ECO:0000313" key="1">
    <source>
        <dbReference type="EMBL" id="AKA60963.1"/>
    </source>
</evidence>
<reference evidence="2" key="2">
    <citation type="submission" date="2015-01" db="EMBL/GenBank/DDBJ databases">
        <title>Complete sequence of three novel 9g-like phages.</title>
        <authorList>
            <person name="Carstens A.B."/>
            <person name="Hansen L.H."/>
            <person name="Kot W."/>
        </authorList>
    </citation>
    <scope>NUCLEOTIDE SEQUENCE [LARGE SCALE GENOMIC DNA]</scope>
</reference>
<protein>
    <submittedName>
        <fullName evidence="1">Uncharacterized protein</fullName>
    </submittedName>
</protein>
<dbReference type="KEGG" id="vg:26643447"/>
<reference evidence="1 2" key="1">
    <citation type="journal article" date="2015" name="Genome Announc.">
        <title>Complete Genome Sequences of Four Novel Escherichia coli Bacteriophages Belonging to New Phage Groups.</title>
        <authorList>
            <person name="Carstens A.B."/>
            <person name="Kot W."/>
            <person name="Hansen L.H."/>
        </authorList>
    </citation>
    <scope>NUCLEOTIDE SEQUENCE [LARGE SCALE GENOMIC DNA]</scope>
</reference>
<dbReference type="OrthoDB" id="14058at10239"/>
<evidence type="ECO:0000313" key="2">
    <source>
        <dbReference type="Proteomes" id="UP000033024"/>
    </source>
</evidence>
<proteinExistence type="predicted"/>
<dbReference type="Proteomes" id="UP000033024">
    <property type="component" value="Segment"/>
</dbReference>